<feature type="region of interest" description="Disordered" evidence="1">
    <location>
        <begin position="25"/>
        <end position="99"/>
    </location>
</feature>
<organism evidence="2 3">
    <name type="scientific">Streptomyces glaucosporus</name>
    <dbReference type="NCBI Taxonomy" id="284044"/>
    <lineage>
        <taxon>Bacteria</taxon>
        <taxon>Bacillati</taxon>
        <taxon>Actinomycetota</taxon>
        <taxon>Actinomycetes</taxon>
        <taxon>Kitasatosporales</taxon>
        <taxon>Streptomycetaceae</taxon>
        <taxon>Streptomyces</taxon>
    </lineage>
</organism>
<feature type="compositionally biased region" description="Low complexity" evidence="1">
    <location>
        <begin position="63"/>
        <end position="72"/>
    </location>
</feature>
<gene>
    <name evidence="2" type="ORF">GCM10010420_40560</name>
</gene>
<proteinExistence type="predicted"/>
<reference evidence="2 3" key="1">
    <citation type="journal article" date="2019" name="Int. J. Syst. Evol. Microbiol.">
        <title>The Global Catalogue of Microorganisms (GCM) 10K type strain sequencing project: providing services to taxonomists for standard genome sequencing and annotation.</title>
        <authorList>
            <consortium name="The Broad Institute Genomics Platform"/>
            <consortium name="The Broad Institute Genome Sequencing Center for Infectious Disease"/>
            <person name="Wu L."/>
            <person name="Ma J."/>
        </authorList>
    </citation>
    <scope>NUCLEOTIDE SEQUENCE [LARGE SCALE GENOMIC DNA]</scope>
    <source>
        <strain evidence="2 3">JCM 6921</strain>
    </source>
</reference>
<name>A0ABN3ILH8_9ACTN</name>
<dbReference type="Proteomes" id="UP001500058">
    <property type="component" value="Unassembled WGS sequence"/>
</dbReference>
<protein>
    <submittedName>
        <fullName evidence="2">Uncharacterized protein</fullName>
    </submittedName>
</protein>
<feature type="compositionally biased region" description="Basic and acidic residues" evidence="1">
    <location>
        <begin position="76"/>
        <end position="86"/>
    </location>
</feature>
<accession>A0ABN3ILH8</accession>
<evidence type="ECO:0000313" key="3">
    <source>
        <dbReference type="Proteomes" id="UP001500058"/>
    </source>
</evidence>
<evidence type="ECO:0000313" key="2">
    <source>
        <dbReference type="EMBL" id="GAA2408228.1"/>
    </source>
</evidence>
<feature type="compositionally biased region" description="Gly residues" evidence="1">
    <location>
        <begin position="32"/>
        <end position="44"/>
    </location>
</feature>
<sequence>MKYGAWAPLRFSSMLSWPATGTTRISVTTGREGTGVRWGMGGPSAGVRSGSAGRARRSRRRGAAYALSSRAGPGDRAPRDLLRSDRGPSFGAREGRALP</sequence>
<comment type="caution">
    <text evidence="2">The sequence shown here is derived from an EMBL/GenBank/DDBJ whole genome shotgun (WGS) entry which is preliminary data.</text>
</comment>
<evidence type="ECO:0000256" key="1">
    <source>
        <dbReference type="SAM" id="MobiDB-lite"/>
    </source>
</evidence>
<keyword evidence="3" id="KW-1185">Reference proteome</keyword>
<dbReference type="EMBL" id="BAAATJ010000020">
    <property type="protein sequence ID" value="GAA2408228.1"/>
    <property type="molecule type" value="Genomic_DNA"/>
</dbReference>